<dbReference type="Pfam" id="PF13439">
    <property type="entry name" value="Glyco_transf_4"/>
    <property type="match status" value="1"/>
</dbReference>
<dbReference type="Gene3D" id="3.40.50.2000">
    <property type="entry name" value="Glycogen Phosphorylase B"/>
    <property type="match status" value="2"/>
</dbReference>
<reference evidence="3 4" key="1">
    <citation type="submission" date="2016-10" db="EMBL/GenBank/DDBJ databases">
        <title>Complete genomic sequencing of Lactobacillus helveticus LH99 and comparative genome analysis.</title>
        <authorList>
            <person name="Li N."/>
            <person name="You C."/>
            <person name="Liu Z."/>
        </authorList>
    </citation>
    <scope>NUCLEOTIDE SEQUENCE [LARGE SCALE GENOMIC DNA]</scope>
    <source>
        <strain evidence="3 4">LH99</strain>
    </source>
</reference>
<name>A0A386RGR5_LACHE</name>
<dbReference type="EMBL" id="CP017982">
    <property type="protein sequence ID" value="AYE62341.1"/>
    <property type="molecule type" value="Genomic_DNA"/>
</dbReference>
<keyword evidence="3" id="KW-0808">Transferase</keyword>
<dbReference type="Pfam" id="PF00534">
    <property type="entry name" value="Glycos_transf_1"/>
    <property type="match status" value="1"/>
</dbReference>
<evidence type="ECO:0000259" key="2">
    <source>
        <dbReference type="Pfam" id="PF13439"/>
    </source>
</evidence>
<dbReference type="InterPro" id="IPR028098">
    <property type="entry name" value="Glyco_trans_4-like_N"/>
</dbReference>
<dbReference type="PANTHER" id="PTHR45947:SF3">
    <property type="entry name" value="SULFOQUINOVOSYL TRANSFERASE SQD2"/>
    <property type="match status" value="1"/>
</dbReference>
<proteinExistence type="predicted"/>
<dbReference type="InterPro" id="IPR001296">
    <property type="entry name" value="Glyco_trans_1"/>
</dbReference>
<evidence type="ECO:0000313" key="4">
    <source>
        <dbReference type="Proteomes" id="UP000267794"/>
    </source>
</evidence>
<organism evidence="3 4">
    <name type="scientific">Lactobacillus helveticus</name>
    <name type="common">Lactobacillus suntoryeus</name>
    <dbReference type="NCBI Taxonomy" id="1587"/>
    <lineage>
        <taxon>Bacteria</taxon>
        <taxon>Bacillati</taxon>
        <taxon>Bacillota</taxon>
        <taxon>Bacilli</taxon>
        <taxon>Lactobacillales</taxon>
        <taxon>Lactobacillaceae</taxon>
        <taxon>Lactobacillus</taxon>
    </lineage>
</organism>
<protein>
    <submittedName>
        <fullName evidence="3">Glycosyl transferase family 1</fullName>
    </submittedName>
</protein>
<sequence>MGGVETFIYNTTRFSDKNKYKYDFLVHGTDHTVFQKEITDFYNDGEDHFFFVPSIKKHPVSSLRALSRFYKNNASKYDYIHLETGATSEIMYVYPFIKKYSLKVITHSHNGNGYTPVVNAIFRSLVNKASLKELSCSDEATNWLFGEKRQKSVITVNNGIDVERFTFNAQARKEIRNKYHISDDALVIGHIGRFSEQKNHKFILKVFKQVLNQRPDAILMLVGTGELKDEIKKQISNLNLQQKVILCGLQARTEDFYSAFDIFLMPSLYEGLPVVGVEAQCEGLPCFFSNNISKEIKITDLSFFISLDESPVEWSKKILAQTLTDRKKYPAIVDKENFSIKSTVKELESIYGVR</sequence>
<dbReference type="InterPro" id="IPR050194">
    <property type="entry name" value="Glycosyltransferase_grp1"/>
</dbReference>
<dbReference type="AlphaFoldDB" id="A0A386RGR5"/>
<dbReference type="PANTHER" id="PTHR45947">
    <property type="entry name" value="SULFOQUINOVOSYL TRANSFERASE SQD2"/>
    <property type="match status" value="1"/>
</dbReference>
<evidence type="ECO:0000259" key="1">
    <source>
        <dbReference type="Pfam" id="PF00534"/>
    </source>
</evidence>
<gene>
    <name evidence="3" type="ORF">BC335_1974</name>
</gene>
<feature type="domain" description="Glycosyl transferase family 1" evidence="1">
    <location>
        <begin position="172"/>
        <end position="290"/>
    </location>
</feature>
<dbReference type="Proteomes" id="UP000267794">
    <property type="component" value="Chromosome"/>
</dbReference>
<dbReference type="SUPFAM" id="SSF53756">
    <property type="entry name" value="UDP-Glycosyltransferase/glycogen phosphorylase"/>
    <property type="match status" value="1"/>
</dbReference>
<dbReference type="GO" id="GO:0016757">
    <property type="term" value="F:glycosyltransferase activity"/>
    <property type="evidence" value="ECO:0007669"/>
    <property type="project" value="InterPro"/>
</dbReference>
<accession>A0A386RGR5</accession>
<evidence type="ECO:0000313" key="3">
    <source>
        <dbReference type="EMBL" id="AYE62341.1"/>
    </source>
</evidence>
<feature type="domain" description="Glycosyltransferase subfamily 4-like N-terminal" evidence="2">
    <location>
        <begin position="1"/>
        <end position="164"/>
    </location>
</feature>